<keyword evidence="2" id="KW-1185">Reference proteome</keyword>
<accession>A0ABN0IW90</accession>
<dbReference type="Proteomes" id="UP000012099">
    <property type="component" value="Unassembled WGS sequence"/>
</dbReference>
<proteinExistence type="predicted"/>
<dbReference type="EMBL" id="AHMH02000152">
    <property type="protein sequence ID" value="EMM98465.1"/>
    <property type="molecule type" value="Genomic_DNA"/>
</dbReference>
<protein>
    <submittedName>
        <fullName evidence="1">Uncharacterized protein</fullName>
    </submittedName>
</protein>
<evidence type="ECO:0000313" key="2">
    <source>
        <dbReference type="Proteomes" id="UP000012099"/>
    </source>
</evidence>
<name>A0ABN0IW90_9LEPT</name>
<organism evidence="1 2">
    <name type="scientific">Leptospira noguchii str. 2007001578</name>
    <dbReference type="NCBI Taxonomy" id="1049974"/>
    <lineage>
        <taxon>Bacteria</taxon>
        <taxon>Pseudomonadati</taxon>
        <taxon>Spirochaetota</taxon>
        <taxon>Spirochaetia</taxon>
        <taxon>Leptospirales</taxon>
        <taxon>Leptospiraceae</taxon>
        <taxon>Leptospira</taxon>
    </lineage>
</organism>
<gene>
    <name evidence="1" type="ORF">LEP1GSC035_0529</name>
</gene>
<sequence>MSWVPEDGDRYGEDKKKFIEYLIHNCKGFKNGQSIKVIIKNGNFKYEYNKEAFQHQIIVPFRESDKIFIGTSQKGIYFIESSADAKNTLDFYTNRIRSEQKHLRNLKKIIRKNNLFELIEEKCIFTRVFPY</sequence>
<evidence type="ECO:0000313" key="1">
    <source>
        <dbReference type="EMBL" id="EMM98465.1"/>
    </source>
</evidence>
<comment type="caution">
    <text evidence="1">The sequence shown here is derived from an EMBL/GenBank/DDBJ whole genome shotgun (WGS) entry which is preliminary data.</text>
</comment>
<reference evidence="1 2" key="1">
    <citation type="submission" date="2013-01" db="EMBL/GenBank/DDBJ databases">
        <authorList>
            <person name="Harkins D.M."/>
            <person name="Durkin A.S."/>
            <person name="Brinkac L.M."/>
            <person name="Haft D.H."/>
            <person name="Selengut J.D."/>
            <person name="Sanka R."/>
            <person name="DePew J."/>
            <person name="Purushe J."/>
            <person name="Whelen A.C."/>
            <person name="Vinetz J.M."/>
            <person name="Sutton G.G."/>
            <person name="Nierman W.C."/>
            <person name="Fouts D.E."/>
        </authorList>
    </citation>
    <scope>NUCLEOTIDE SEQUENCE [LARGE SCALE GENOMIC DNA]</scope>
    <source>
        <strain evidence="1 2">2007001578</strain>
    </source>
</reference>